<name>A0A0K9NTW0_ZOSMR</name>
<feature type="region of interest" description="Disordered" evidence="2">
    <location>
        <begin position="248"/>
        <end position="292"/>
    </location>
</feature>
<organism evidence="3 4">
    <name type="scientific">Zostera marina</name>
    <name type="common">Eelgrass</name>
    <dbReference type="NCBI Taxonomy" id="29655"/>
    <lineage>
        <taxon>Eukaryota</taxon>
        <taxon>Viridiplantae</taxon>
        <taxon>Streptophyta</taxon>
        <taxon>Embryophyta</taxon>
        <taxon>Tracheophyta</taxon>
        <taxon>Spermatophyta</taxon>
        <taxon>Magnoliopsida</taxon>
        <taxon>Liliopsida</taxon>
        <taxon>Zosteraceae</taxon>
        <taxon>Zostera</taxon>
    </lineage>
</organism>
<evidence type="ECO:0000256" key="1">
    <source>
        <dbReference type="SAM" id="Coils"/>
    </source>
</evidence>
<feature type="coiled-coil region" evidence="1">
    <location>
        <begin position="154"/>
        <end position="181"/>
    </location>
</feature>
<feature type="coiled-coil region" evidence="1">
    <location>
        <begin position="30"/>
        <end position="116"/>
    </location>
</feature>
<evidence type="ECO:0000256" key="2">
    <source>
        <dbReference type="SAM" id="MobiDB-lite"/>
    </source>
</evidence>
<protein>
    <submittedName>
        <fullName evidence="3">Uncharacterized protein</fullName>
    </submittedName>
</protein>
<comment type="caution">
    <text evidence="3">The sequence shown here is derived from an EMBL/GenBank/DDBJ whole genome shotgun (WGS) entry which is preliminary data.</text>
</comment>
<dbReference type="Proteomes" id="UP000036987">
    <property type="component" value="Unassembled WGS sequence"/>
</dbReference>
<feature type="compositionally biased region" description="Basic and acidic residues" evidence="2">
    <location>
        <begin position="258"/>
        <end position="267"/>
    </location>
</feature>
<proteinExistence type="predicted"/>
<evidence type="ECO:0000313" key="4">
    <source>
        <dbReference type="Proteomes" id="UP000036987"/>
    </source>
</evidence>
<keyword evidence="1" id="KW-0175">Coiled coil</keyword>
<gene>
    <name evidence="3" type="ORF">ZOSMA_5G00840</name>
</gene>
<evidence type="ECO:0000313" key="3">
    <source>
        <dbReference type="EMBL" id="KMZ60221.1"/>
    </source>
</evidence>
<sequence>MAPKAQSLPNIELLRFSFRKSDFDNAQTYFSQVVDEKRQLQKDLEEYLAKEEAYKSRILELQKSCEKLSEVEAANFNLKVSNAGLDEDVEVLTENAAMLQEKFENLEEVNARLRSTFDAELDTFQGEILRMCDDDGTPELKCDKDLRRRFGDTSMVLQNKIEKLEREVADSRNKVVELEEVNAGLNCMLLEKQEEKASSLGKIEKQILMMEKEKARLNCGKELEIACLEEKLGKLEEEVLKLKSEKTEEKANLNTKRRLSDTFEKSSNKKKNNKKMNTIREGDSEWSPVVLD</sequence>
<reference evidence="4" key="1">
    <citation type="journal article" date="2016" name="Nature">
        <title>The genome of the seagrass Zostera marina reveals angiosperm adaptation to the sea.</title>
        <authorList>
            <person name="Olsen J.L."/>
            <person name="Rouze P."/>
            <person name="Verhelst B."/>
            <person name="Lin Y.-C."/>
            <person name="Bayer T."/>
            <person name="Collen J."/>
            <person name="Dattolo E."/>
            <person name="De Paoli E."/>
            <person name="Dittami S."/>
            <person name="Maumus F."/>
            <person name="Michel G."/>
            <person name="Kersting A."/>
            <person name="Lauritano C."/>
            <person name="Lohaus R."/>
            <person name="Toepel M."/>
            <person name="Tonon T."/>
            <person name="Vanneste K."/>
            <person name="Amirebrahimi M."/>
            <person name="Brakel J."/>
            <person name="Bostroem C."/>
            <person name="Chovatia M."/>
            <person name="Grimwood J."/>
            <person name="Jenkins J.W."/>
            <person name="Jueterbock A."/>
            <person name="Mraz A."/>
            <person name="Stam W.T."/>
            <person name="Tice H."/>
            <person name="Bornberg-Bauer E."/>
            <person name="Green P.J."/>
            <person name="Pearson G.A."/>
            <person name="Procaccini G."/>
            <person name="Duarte C.M."/>
            <person name="Schmutz J."/>
            <person name="Reusch T.B.H."/>
            <person name="Van de Peer Y."/>
        </authorList>
    </citation>
    <scope>NUCLEOTIDE SEQUENCE [LARGE SCALE GENOMIC DNA]</scope>
    <source>
        <strain evidence="4">cv. Finnish</strain>
    </source>
</reference>
<keyword evidence="4" id="KW-1185">Reference proteome</keyword>
<dbReference type="EMBL" id="LFYR01001623">
    <property type="protein sequence ID" value="KMZ60221.1"/>
    <property type="molecule type" value="Genomic_DNA"/>
</dbReference>
<accession>A0A0K9NTW0</accession>
<dbReference type="AlphaFoldDB" id="A0A0K9NTW0"/>